<accession>A0ABP6QM19</accession>
<feature type="domain" description="RAMA" evidence="1">
    <location>
        <begin position="182"/>
        <end position="278"/>
    </location>
</feature>
<dbReference type="Pfam" id="PF18755">
    <property type="entry name" value="RAMA"/>
    <property type="match status" value="1"/>
</dbReference>
<reference evidence="3" key="1">
    <citation type="journal article" date="2019" name="Int. J. Syst. Evol. Microbiol.">
        <title>The Global Catalogue of Microorganisms (GCM) 10K type strain sequencing project: providing services to taxonomists for standard genome sequencing and annotation.</title>
        <authorList>
            <consortium name="The Broad Institute Genomics Platform"/>
            <consortium name="The Broad Institute Genome Sequencing Center for Infectious Disease"/>
            <person name="Wu L."/>
            <person name="Ma J."/>
        </authorList>
    </citation>
    <scope>NUCLEOTIDE SEQUENCE [LARGE SCALE GENOMIC DNA]</scope>
    <source>
        <strain evidence="3">JCM 9377</strain>
    </source>
</reference>
<name>A0ABP6QM19_9ACTN</name>
<dbReference type="InterPro" id="IPR040843">
    <property type="entry name" value="RAMA"/>
</dbReference>
<proteinExistence type="predicted"/>
<dbReference type="EMBL" id="BAAAUV010000039">
    <property type="protein sequence ID" value="GAA3239905.1"/>
    <property type="molecule type" value="Genomic_DNA"/>
</dbReference>
<comment type="caution">
    <text evidence="2">The sequence shown here is derived from an EMBL/GenBank/DDBJ whole genome shotgun (WGS) entry which is preliminary data.</text>
</comment>
<sequence length="280" mass="30521">MLKPVNKDHLSANVVIPETPEEPIELYIDHAALCVAVVEREGVRQLAPDWDVPGAYILLDRPGAIGTWGSYVGKAPAGIRSRLLNHVNDKDHWSRAVLIRRDTKYGFHSAQVGWLEGRLYDLLHAAELAQLHNKNRPEDMTLPPHDRQMLESCVMPIVRVLRLLGYDPATPGETPSVKVKTTRMTGSTKQKVYGTVGDLLAAGLLDAETKIVSTNGAWPAEALVLASGMIEYDGRAYSAPSAAASQITGGSVNGWAFWAIETDTGRVTLSTLRARLPQNA</sequence>
<evidence type="ECO:0000313" key="2">
    <source>
        <dbReference type="EMBL" id="GAA3239905.1"/>
    </source>
</evidence>
<evidence type="ECO:0000259" key="1">
    <source>
        <dbReference type="Pfam" id="PF18755"/>
    </source>
</evidence>
<evidence type="ECO:0000313" key="3">
    <source>
        <dbReference type="Proteomes" id="UP001501237"/>
    </source>
</evidence>
<gene>
    <name evidence="2" type="ORF">GCM10010468_76340</name>
</gene>
<keyword evidence="3" id="KW-1185">Reference proteome</keyword>
<organism evidence="2 3">
    <name type="scientific">Actinocorallia longicatena</name>
    <dbReference type="NCBI Taxonomy" id="111803"/>
    <lineage>
        <taxon>Bacteria</taxon>
        <taxon>Bacillati</taxon>
        <taxon>Actinomycetota</taxon>
        <taxon>Actinomycetes</taxon>
        <taxon>Streptosporangiales</taxon>
        <taxon>Thermomonosporaceae</taxon>
        <taxon>Actinocorallia</taxon>
    </lineage>
</organism>
<dbReference type="RefSeq" id="WP_344838743.1">
    <property type="nucleotide sequence ID" value="NZ_BAAAUV010000039.1"/>
</dbReference>
<dbReference type="Proteomes" id="UP001501237">
    <property type="component" value="Unassembled WGS sequence"/>
</dbReference>
<protein>
    <recommendedName>
        <fullName evidence="1">RAMA domain-containing protein</fullName>
    </recommendedName>
</protein>